<evidence type="ECO:0000256" key="2">
    <source>
        <dbReference type="ARBA" id="ARBA00022840"/>
    </source>
</evidence>
<dbReference type="PROSITE" id="PS50011">
    <property type="entry name" value="PROTEIN_KINASE_DOM"/>
    <property type="match status" value="1"/>
</dbReference>
<keyword evidence="2" id="KW-0067">ATP-binding</keyword>
<dbReference type="Gene3D" id="1.10.510.10">
    <property type="entry name" value="Transferase(Phosphotransferase) domain 1"/>
    <property type="match status" value="1"/>
</dbReference>
<dbReference type="GO" id="GO:0005524">
    <property type="term" value="F:ATP binding"/>
    <property type="evidence" value="ECO:0007669"/>
    <property type="project" value="UniProtKB-KW"/>
</dbReference>
<reference evidence="4" key="1">
    <citation type="submission" date="2020-11" db="EMBL/GenBank/DDBJ databases">
        <authorList>
            <consortium name="DOE Joint Genome Institute"/>
            <person name="Ahrendt S."/>
            <person name="Riley R."/>
            <person name="Andreopoulos W."/>
            <person name="Labutti K."/>
            <person name="Pangilinan J."/>
            <person name="Ruiz-Duenas F.J."/>
            <person name="Barrasa J.M."/>
            <person name="Sanchez-Garcia M."/>
            <person name="Camarero S."/>
            <person name="Miyauchi S."/>
            <person name="Serrano A."/>
            <person name="Linde D."/>
            <person name="Babiker R."/>
            <person name="Drula E."/>
            <person name="Ayuso-Fernandez I."/>
            <person name="Pacheco R."/>
            <person name="Padilla G."/>
            <person name="Ferreira P."/>
            <person name="Barriuso J."/>
            <person name="Kellner H."/>
            <person name="Castanera R."/>
            <person name="Alfaro M."/>
            <person name="Ramirez L."/>
            <person name="Pisabarro A.G."/>
            <person name="Kuo A."/>
            <person name="Tritt A."/>
            <person name="Lipzen A."/>
            <person name="He G."/>
            <person name="Yan M."/>
            <person name="Ng V."/>
            <person name="Cullen D."/>
            <person name="Martin F."/>
            <person name="Rosso M.-N."/>
            <person name="Henrissat B."/>
            <person name="Hibbett D."/>
            <person name="Martinez A.T."/>
            <person name="Grigoriev I.V."/>
        </authorList>
    </citation>
    <scope>NUCLEOTIDE SEQUENCE</scope>
    <source>
        <strain evidence="4">MF-IS2</strain>
    </source>
</reference>
<dbReference type="AlphaFoldDB" id="A0A9P6BWS6"/>
<dbReference type="InterPro" id="IPR001245">
    <property type="entry name" value="Ser-Thr/Tyr_kinase_cat_dom"/>
</dbReference>
<accession>A0A9P6BWS6</accession>
<dbReference type="OrthoDB" id="26722at2759"/>
<feature type="domain" description="Protein kinase" evidence="3">
    <location>
        <begin position="1"/>
        <end position="158"/>
    </location>
</feature>
<evidence type="ECO:0000259" key="3">
    <source>
        <dbReference type="PROSITE" id="PS50011"/>
    </source>
</evidence>
<evidence type="ECO:0000256" key="1">
    <source>
        <dbReference type="ARBA" id="ARBA00022741"/>
    </source>
</evidence>
<keyword evidence="4" id="KW-0808">Transferase</keyword>
<keyword evidence="4" id="KW-0418">Kinase</keyword>
<comment type="caution">
    <text evidence="4">The sequence shown here is derived from an EMBL/GenBank/DDBJ whole genome shotgun (WGS) entry which is preliminary data.</text>
</comment>
<dbReference type="SUPFAM" id="SSF56112">
    <property type="entry name" value="Protein kinase-like (PK-like)"/>
    <property type="match status" value="1"/>
</dbReference>
<dbReference type="Proteomes" id="UP000807342">
    <property type="component" value="Unassembled WGS sequence"/>
</dbReference>
<organism evidence="4 5">
    <name type="scientific">Macrolepiota fuliginosa MF-IS2</name>
    <dbReference type="NCBI Taxonomy" id="1400762"/>
    <lineage>
        <taxon>Eukaryota</taxon>
        <taxon>Fungi</taxon>
        <taxon>Dikarya</taxon>
        <taxon>Basidiomycota</taxon>
        <taxon>Agaricomycotina</taxon>
        <taxon>Agaricomycetes</taxon>
        <taxon>Agaricomycetidae</taxon>
        <taxon>Agaricales</taxon>
        <taxon>Agaricineae</taxon>
        <taxon>Agaricaceae</taxon>
        <taxon>Macrolepiota</taxon>
    </lineage>
</organism>
<dbReference type="Pfam" id="PF07714">
    <property type="entry name" value="PK_Tyr_Ser-Thr"/>
    <property type="match status" value="1"/>
</dbReference>
<dbReference type="InterPro" id="IPR000719">
    <property type="entry name" value="Prot_kinase_dom"/>
</dbReference>
<feature type="non-terminal residue" evidence="4">
    <location>
        <position position="1"/>
    </location>
</feature>
<keyword evidence="1" id="KW-0547">Nucleotide-binding</keyword>
<dbReference type="InterPro" id="IPR011009">
    <property type="entry name" value="Kinase-like_dom_sf"/>
</dbReference>
<name>A0A9P6BWS6_9AGAR</name>
<sequence>IHDIISGLEYLHSNHVVHGNLKGVNVLVNASQRACLADFGLSTIRDDNALPFTQATNNNSAFEVRWTAPEMLKGSGRSKESDIWTFGSVCYEALTRKAPYHEYSTDLTIMYRIMERGLPTRPEADPNSDMDQINDKMWALMERCWNTEASGRPQSSDI</sequence>
<dbReference type="PANTHER" id="PTHR24418">
    <property type="entry name" value="TYROSINE-PROTEIN KINASE"/>
    <property type="match status" value="1"/>
</dbReference>
<keyword evidence="5" id="KW-1185">Reference proteome</keyword>
<gene>
    <name evidence="4" type="ORF">P691DRAFT_647872</name>
</gene>
<dbReference type="GO" id="GO:0004672">
    <property type="term" value="F:protein kinase activity"/>
    <property type="evidence" value="ECO:0007669"/>
    <property type="project" value="InterPro"/>
</dbReference>
<proteinExistence type="predicted"/>
<dbReference type="EMBL" id="MU152294">
    <property type="protein sequence ID" value="KAF9440740.1"/>
    <property type="molecule type" value="Genomic_DNA"/>
</dbReference>
<protein>
    <submittedName>
        <fullName evidence="4">Kinase-like protein</fullName>
    </submittedName>
</protein>
<feature type="non-terminal residue" evidence="4">
    <location>
        <position position="158"/>
    </location>
</feature>
<evidence type="ECO:0000313" key="5">
    <source>
        <dbReference type="Proteomes" id="UP000807342"/>
    </source>
</evidence>
<evidence type="ECO:0000313" key="4">
    <source>
        <dbReference type="EMBL" id="KAF9440740.1"/>
    </source>
</evidence>
<dbReference type="InterPro" id="IPR050198">
    <property type="entry name" value="Non-receptor_tyrosine_kinases"/>
</dbReference>